<protein>
    <submittedName>
        <fullName evidence="1">Hydrolase</fullName>
    </submittedName>
</protein>
<accession>A0ACD1E501</accession>
<keyword evidence="1" id="KW-0378">Hydrolase</keyword>
<evidence type="ECO:0000313" key="2">
    <source>
        <dbReference type="Proteomes" id="UP000681794"/>
    </source>
</evidence>
<dbReference type="EMBL" id="CP076544">
    <property type="protein sequence ID" value="QWS33848.1"/>
    <property type="molecule type" value="Genomic_DNA"/>
</dbReference>
<proteinExistence type="predicted"/>
<name>A0ACD1E501_9MICO</name>
<evidence type="ECO:0000313" key="1">
    <source>
        <dbReference type="EMBL" id="QWS33848.1"/>
    </source>
</evidence>
<gene>
    <name evidence="1" type="ORF">KM842_01125</name>
</gene>
<organism evidence="1 2">
    <name type="scientific">Curtobacterium aetherium</name>
    <dbReference type="NCBI Taxonomy" id="2841594"/>
    <lineage>
        <taxon>Bacteria</taxon>
        <taxon>Bacillati</taxon>
        <taxon>Actinomycetota</taxon>
        <taxon>Actinomycetes</taxon>
        <taxon>Micrococcales</taxon>
        <taxon>Microbacteriaceae</taxon>
        <taxon>Curtobacterium</taxon>
    </lineage>
</organism>
<sequence>MMRRTTTAAATLAVAALLLSGCSAGTAASGSGVEGYVEPGGGALERVRTAVDRGATVIGVDGAGLSDDGTHLLDAPEGLGELVGAAADAGATTELLFSNYSATIGDFSPEAATALLSSASNRADVVGELVDLADRLGADGVQIDLESMRDQDRSGLVSFAAELRTAVHDRLGDRAEVSIAMMASTDPAEYRSRGYDLADLAPHLDRVVLMTYDQHGPWSGPGTVGALPWTRKAVRTAIDGGVPAERIDVGVAGYGYAWGPGADSAPIAAAAAAHLAGDRAEWSERDGEWSATLDDGRELHWSDARSYAVRRDLARELGVHGVALWSLNLSPLPED</sequence>
<keyword evidence="2" id="KW-1185">Reference proteome</keyword>
<dbReference type="Proteomes" id="UP000681794">
    <property type="component" value="Chromosome"/>
</dbReference>
<reference evidence="1" key="1">
    <citation type="submission" date="2021-06" db="EMBL/GenBank/DDBJ databases">
        <authorList>
            <person name="Ellington A.J."/>
            <person name="Bryan N.C."/>
            <person name="Christner B.C."/>
            <person name="Reisch C.R."/>
        </authorList>
    </citation>
    <scope>NUCLEOTIDE SEQUENCE</scope>
    <source>
        <strain evidence="1">L6-1</strain>
    </source>
</reference>